<keyword evidence="3" id="KW-0813">Transport</keyword>
<dbReference type="PANTHER" id="PTHR30483">
    <property type="entry name" value="LEUCINE-SPECIFIC-BINDING PROTEIN"/>
    <property type="match status" value="1"/>
</dbReference>
<dbReference type="GO" id="GO:0006865">
    <property type="term" value="P:amino acid transport"/>
    <property type="evidence" value="ECO:0007669"/>
    <property type="project" value="UniProtKB-KW"/>
</dbReference>
<keyword evidence="6" id="KW-1185">Reference proteome</keyword>
<dbReference type="InterPro" id="IPR051010">
    <property type="entry name" value="BCAA_transport"/>
</dbReference>
<sequence length="402" mass="41390">MTTQPLVSRAANLSRRTLLGSGLAVAASRSGAAAVRSAAPSSPTLAALFPDQGAEALAGDEAWRGVTLAIADANRGRKQPIRLIRADATDPARTIATLAKADPPAAFIGTSSSTLSFVATAAAELANIPYIELDAPADAITTRGFKMLVRTGLTSAALAATTTTAIAGQIAPSWRKAAGELRIALLFDDGATNGAFAAAMLDLARQTKLPVVLTLGYATNTMDLASEIGRMQRAKIDLLIHAGRTEHVLLAYAAMATAGWRPRMIIGAGGGYAMSGLGFALGRAIENTMVVDTPLYDVSGPAAAIARAYRARYAAPPRSSASLTAYVGAQLVSGALGQDKPFRAALLATDRPRGALANGWGCAFNGQGQNRASFATLQQWRGGRLITIDPTIAGAAHPITSL</sequence>
<dbReference type="AlphaFoldDB" id="A0A8G2FH19"/>
<dbReference type="Proteomes" id="UP000186308">
    <property type="component" value="Unassembled WGS sequence"/>
</dbReference>
<dbReference type="InterPro" id="IPR006311">
    <property type="entry name" value="TAT_signal"/>
</dbReference>
<accession>A0A8G2FH19</accession>
<dbReference type="Pfam" id="PF13458">
    <property type="entry name" value="Peripla_BP_6"/>
    <property type="match status" value="1"/>
</dbReference>
<keyword evidence="2" id="KW-0732">Signal</keyword>
<evidence type="ECO:0000313" key="5">
    <source>
        <dbReference type="EMBL" id="SIR01678.1"/>
    </source>
</evidence>
<dbReference type="EMBL" id="FTNE01000013">
    <property type="protein sequence ID" value="SIR01678.1"/>
    <property type="molecule type" value="Genomic_DNA"/>
</dbReference>
<evidence type="ECO:0000256" key="1">
    <source>
        <dbReference type="ARBA" id="ARBA00010062"/>
    </source>
</evidence>
<dbReference type="PANTHER" id="PTHR30483:SF6">
    <property type="entry name" value="PERIPLASMIC BINDING PROTEIN OF ABC TRANSPORTER FOR NATURAL AMINO ACIDS"/>
    <property type="match status" value="1"/>
</dbReference>
<proteinExistence type="inferred from homology"/>
<dbReference type="Gene3D" id="3.40.50.2300">
    <property type="match status" value="2"/>
</dbReference>
<evidence type="ECO:0000256" key="3">
    <source>
        <dbReference type="ARBA" id="ARBA00022970"/>
    </source>
</evidence>
<keyword evidence="3" id="KW-0029">Amino-acid transport</keyword>
<reference evidence="5 6" key="1">
    <citation type="submission" date="2017-01" db="EMBL/GenBank/DDBJ databases">
        <authorList>
            <person name="Varghese N."/>
            <person name="Submissions S."/>
        </authorList>
    </citation>
    <scope>NUCLEOTIDE SEQUENCE [LARGE SCALE GENOMIC DNA]</scope>
    <source>
        <strain evidence="5 6">ATCC 35905</strain>
    </source>
</reference>
<dbReference type="RefSeq" id="WP_051657321.1">
    <property type="nucleotide sequence ID" value="NZ_FTNE01000013.1"/>
</dbReference>
<comment type="similarity">
    <text evidence="1">Belongs to the leucine-binding protein family.</text>
</comment>
<dbReference type="OrthoDB" id="5450279at2"/>
<organism evidence="5 6">
    <name type="scientific">Acidiphilium rubrum</name>
    <dbReference type="NCBI Taxonomy" id="526"/>
    <lineage>
        <taxon>Bacteria</taxon>
        <taxon>Pseudomonadati</taxon>
        <taxon>Pseudomonadota</taxon>
        <taxon>Alphaproteobacteria</taxon>
        <taxon>Acetobacterales</taxon>
        <taxon>Acidocellaceae</taxon>
        <taxon>Acidiphilium</taxon>
    </lineage>
</organism>
<gene>
    <name evidence="5" type="ORF">SAMN05421828_113102</name>
</gene>
<protein>
    <submittedName>
        <fullName evidence="5">Amino acid/amide ABC transporter substrate-binding protein, HAAT family</fullName>
    </submittedName>
</protein>
<evidence type="ECO:0000256" key="2">
    <source>
        <dbReference type="ARBA" id="ARBA00022729"/>
    </source>
</evidence>
<name>A0A8G2FH19_ACIRU</name>
<feature type="domain" description="Leucine-binding protein" evidence="4">
    <location>
        <begin position="45"/>
        <end position="338"/>
    </location>
</feature>
<dbReference type="InterPro" id="IPR028081">
    <property type="entry name" value="Leu-bd"/>
</dbReference>
<evidence type="ECO:0000313" key="6">
    <source>
        <dbReference type="Proteomes" id="UP000186308"/>
    </source>
</evidence>
<dbReference type="SUPFAM" id="SSF53822">
    <property type="entry name" value="Periplasmic binding protein-like I"/>
    <property type="match status" value="1"/>
</dbReference>
<dbReference type="InterPro" id="IPR028082">
    <property type="entry name" value="Peripla_BP_I"/>
</dbReference>
<dbReference type="PROSITE" id="PS51318">
    <property type="entry name" value="TAT"/>
    <property type="match status" value="1"/>
</dbReference>
<evidence type="ECO:0000259" key="4">
    <source>
        <dbReference type="Pfam" id="PF13458"/>
    </source>
</evidence>
<comment type="caution">
    <text evidence="5">The sequence shown here is derived from an EMBL/GenBank/DDBJ whole genome shotgun (WGS) entry which is preliminary data.</text>
</comment>